<name>A0A151T4P6_CAJCA</name>
<dbReference type="AlphaFoldDB" id="A0A151T4P6"/>
<dbReference type="EMBL" id="CM003610">
    <property type="protein sequence ID" value="KYP62029.1"/>
    <property type="molecule type" value="Genomic_DNA"/>
</dbReference>
<reference evidence="1 2" key="1">
    <citation type="journal article" date="2012" name="Nat. Biotechnol.">
        <title>Draft genome sequence of pigeonpea (Cajanus cajan), an orphan legume crop of resource-poor farmers.</title>
        <authorList>
            <person name="Varshney R.K."/>
            <person name="Chen W."/>
            <person name="Li Y."/>
            <person name="Bharti A.K."/>
            <person name="Saxena R.K."/>
            <person name="Schlueter J.A."/>
            <person name="Donoghue M.T."/>
            <person name="Azam S."/>
            <person name="Fan G."/>
            <person name="Whaley A.M."/>
            <person name="Farmer A.D."/>
            <person name="Sheridan J."/>
            <person name="Iwata A."/>
            <person name="Tuteja R."/>
            <person name="Penmetsa R.V."/>
            <person name="Wu W."/>
            <person name="Upadhyaya H.D."/>
            <person name="Yang S.P."/>
            <person name="Shah T."/>
            <person name="Saxena K.B."/>
            <person name="Michael T."/>
            <person name="McCombie W.R."/>
            <person name="Yang B."/>
            <person name="Zhang G."/>
            <person name="Yang H."/>
            <person name="Wang J."/>
            <person name="Spillane C."/>
            <person name="Cook D.R."/>
            <person name="May G.D."/>
            <person name="Xu X."/>
            <person name="Jackson S.A."/>
        </authorList>
    </citation>
    <scope>NUCLEOTIDE SEQUENCE [LARGE SCALE GENOMIC DNA]</scope>
    <source>
        <strain evidence="2">cv. Asha</strain>
    </source>
</reference>
<protein>
    <submittedName>
        <fullName evidence="1">Retrovirus-related Pol polyprotein from transposon TNT 1-94</fullName>
    </submittedName>
</protein>
<dbReference type="PANTHER" id="PTHR11439:SF442">
    <property type="entry name" value="CYSTEINE-RICH RLK (RECEPTOR-LIKE PROTEIN KINASE) 8"/>
    <property type="match status" value="1"/>
</dbReference>
<evidence type="ECO:0000313" key="1">
    <source>
        <dbReference type="EMBL" id="KYP62029.1"/>
    </source>
</evidence>
<sequence>MMGMLKFFLGLQIKKIDEGIFIYQQKYIRELLQKFGMNNCKPIPTPMYPFVSLSKDESRKLVDKTIYKGMIGSLLYLTARKLDILFNICLYAKFQSNLRESYLKDIKQIFRYLVDFTNLCLFYERNNNFRLEGLYDVDYAGDRTEFLGSYLISRAIKKQNSIALSTIETKYISVARCCSQFLWVNYQLEDYSSLENNILVFYDNISAINLSKNSIQHSKANHNEIRYHFIHDYVQKGIFDIKFIDTNHQWTNIFTNFLAKEHFKFITNHLHLKYMSD</sequence>
<organism evidence="1 2">
    <name type="scientific">Cajanus cajan</name>
    <name type="common">Pigeon pea</name>
    <name type="synonym">Cajanus indicus</name>
    <dbReference type="NCBI Taxonomy" id="3821"/>
    <lineage>
        <taxon>Eukaryota</taxon>
        <taxon>Viridiplantae</taxon>
        <taxon>Streptophyta</taxon>
        <taxon>Embryophyta</taxon>
        <taxon>Tracheophyta</taxon>
        <taxon>Spermatophyta</taxon>
        <taxon>Magnoliopsida</taxon>
        <taxon>eudicotyledons</taxon>
        <taxon>Gunneridae</taxon>
        <taxon>Pentapetalae</taxon>
        <taxon>rosids</taxon>
        <taxon>fabids</taxon>
        <taxon>Fabales</taxon>
        <taxon>Fabaceae</taxon>
        <taxon>Papilionoideae</taxon>
        <taxon>50 kb inversion clade</taxon>
        <taxon>NPAAA clade</taxon>
        <taxon>indigoferoid/millettioid clade</taxon>
        <taxon>Phaseoleae</taxon>
        <taxon>Cajanus</taxon>
    </lineage>
</organism>
<dbReference type="PANTHER" id="PTHR11439">
    <property type="entry name" value="GAG-POL-RELATED RETROTRANSPOSON"/>
    <property type="match status" value="1"/>
</dbReference>
<keyword evidence="2" id="KW-1185">Reference proteome</keyword>
<gene>
    <name evidence="1" type="ORF">KK1_016546</name>
</gene>
<dbReference type="Gramene" id="C.cajan_16077.t">
    <property type="protein sequence ID" value="C.cajan_16077.t"/>
    <property type="gene ID" value="C.cajan_16077"/>
</dbReference>
<dbReference type="STRING" id="3821.A0A151T4P6"/>
<proteinExistence type="predicted"/>
<accession>A0A151T4P6</accession>
<dbReference type="CDD" id="cd09272">
    <property type="entry name" value="RNase_HI_RT_Ty1"/>
    <property type="match status" value="1"/>
</dbReference>
<evidence type="ECO:0000313" key="2">
    <source>
        <dbReference type="Proteomes" id="UP000075243"/>
    </source>
</evidence>
<dbReference type="Proteomes" id="UP000075243">
    <property type="component" value="Chromosome 8"/>
</dbReference>